<reference evidence="2" key="1">
    <citation type="journal article" date="2020" name="Stud. Mycol.">
        <title>101 Dothideomycetes genomes: a test case for predicting lifestyles and emergence of pathogens.</title>
        <authorList>
            <person name="Haridas S."/>
            <person name="Albert R."/>
            <person name="Binder M."/>
            <person name="Bloem J."/>
            <person name="Labutti K."/>
            <person name="Salamov A."/>
            <person name="Andreopoulos B."/>
            <person name="Baker S."/>
            <person name="Barry K."/>
            <person name="Bills G."/>
            <person name="Bluhm B."/>
            <person name="Cannon C."/>
            <person name="Castanera R."/>
            <person name="Culley D."/>
            <person name="Daum C."/>
            <person name="Ezra D."/>
            <person name="Gonzalez J."/>
            <person name="Henrissat B."/>
            <person name="Kuo A."/>
            <person name="Liang C."/>
            <person name="Lipzen A."/>
            <person name="Lutzoni F."/>
            <person name="Magnuson J."/>
            <person name="Mondo S."/>
            <person name="Nolan M."/>
            <person name="Ohm R."/>
            <person name="Pangilinan J."/>
            <person name="Park H.-J."/>
            <person name="Ramirez L."/>
            <person name="Alfaro M."/>
            <person name="Sun H."/>
            <person name="Tritt A."/>
            <person name="Yoshinaga Y."/>
            <person name="Zwiers L.-H."/>
            <person name="Turgeon B."/>
            <person name="Goodwin S."/>
            <person name="Spatafora J."/>
            <person name="Crous P."/>
            <person name="Grigoriev I."/>
        </authorList>
    </citation>
    <scope>NUCLEOTIDE SEQUENCE</scope>
    <source>
        <strain evidence="2">CBS 119687</strain>
    </source>
</reference>
<dbReference type="Proteomes" id="UP000799771">
    <property type="component" value="Unassembled WGS sequence"/>
</dbReference>
<dbReference type="InterPro" id="IPR036047">
    <property type="entry name" value="F-box-like_dom_sf"/>
</dbReference>
<dbReference type="GeneID" id="54404544"/>
<feature type="compositionally biased region" description="Low complexity" evidence="1">
    <location>
        <begin position="394"/>
        <end position="410"/>
    </location>
</feature>
<dbReference type="SUPFAM" id="SSF52047">
    <property type="entry name" value="RNI-like"/>
    <property type="match status" value="1"/>
</dbReference>
<dbReference type="RefSeq" id="XP_033521288.1">
    <property type="nucleotide sequence ID" value="XM_033664112.1"/>
</dbReference>
<dbReference type="InterPro" id="IPR032675">
    <property type="entry name" value="LRR_dom_sf"/>
</dbReference>
<feature type="region of interest" description="Disordered" evidence="1">
    <location>
        <begin position="1"/>
        <end position="30"/>
    </location>
</feature>
<sequence>MPDTPHARHQPVDATARQEAPPAEHFHGPAGAPMHTWFTSPARTRANAAHAKELPLHLIQLILNHLDDVADLARITRTSRLFYYMTLPRLYEEVTLRAYSDIRYINGRPEGYGSGSPFAMGMNTLVSRTFADYVHVFRLIGDWREHDMEDYKQGRVPDNSMMLQIAIRAALDKMKNLRAFAWELNSKPLNTVYQALLTKPSLTSLTLRCQTQRTPRPTTLIPPLPHLTTLVVYDIDPLCYPDDISLLLLGSKRLENIKLHWNPRMRDSGEESVNLMGLFGRCLAAKVQMPLRRFALYNLYTRFFGDGFDNVSDPHVIEEVTLVNSMSTSDPMTVFLDNTWRIQSSTPIPQNLKMMRTENTDKEGAIMLQKFKGLERMYLISNRKSRTGINPNSAAATPTTPSMATPGTPTLPESHCRSIGGDYLAAIQSNHRTMRHLLLSDTWQLSDDALFRLCQACPNLEQFGFACTVPPLESLRQVIALVPKVWAMRLLVRPGSELADKLESMGSDMHEFAMSTELWRPEYKGLKYVGLGEKFIWRLGKVVFPPKEKVMSVPNGPPNSLNAKLTGPIRKLERLNKEDVKDIEIWGMDSVEFEAKFP</sequence>
<evidence type="ECO:0008006" key="4">
    <source>
        <dbReference type="Google" id="ProtNLM"/>
    </source>
</evidence>
<gene>
    <name evidence="2" type="ORF">P153DRAFT_296792</name>
</gene>
<name>A0A6A6A5S4_9PLEO</name>
<protein>
    <recommendedName>
        <fullName evidence="4">F-box domain-containing protein</fullName>
    </recommendedName>
</protein>
<dbReference type="Gene3D" id="3.80.10.10">
    <property type="entry name" value="Ribonuclease Inhibitor"/>
    <property type="match status" value="1"/>
</dbReference>
<dbReference type="OrthoDB" id="5311681at2759"/>
<keyword evidence="3" id="KW-1185">Reference proteome</keyword>
<evidence type="ECO:0000313" key="2">
    <source>
        <dbReference type="EMBL" id="KAF2126896.1"/>
    </source>
</evidence>
<evidence type="ECO:0000313" key="3">
    <source>
        <dbReference type="Proteomes" id="UP000799771"/>
    </source>
</evidence>
<dbReference type="EMBL" id="ML977512">
    <property type="protein sequence ID" value="KAF2126896.1"/>
    <property type="molecule type" value="Genomic_DNA"/>
</dbReference>
<dbReference type="AlphaFoldDB" id="A0A6A6A5S4"/>
<evidence type="ECO:0000256" key="1">
    <source>
        <dbReference type="SAM" id="MobiDB-lite"/>
    </source>
</evidence>
<dbReference type="SUPFAM" id="SSF81383">
    <property type="entry name" value="F-box domain"/>
    <property type="match status" value="1"/>
</dbReference>
<organism evidence="2 3">
    <name type="scientific">Dothidotthia symphoricarpi CBS 119687</name>
    <dbReference type="NCBI Taxonomy" id="1392245"/>
    <lineage>
        <taxon>Eukaryota</taxon>
        <taxon>Fungi</taxon>
        <taxon>Dikarya</taxon>
        <taxon>Ascomycota</taxon>
        <taxon>Pezizomycotina</taxon>
        <taxon>Dothideomycetes</taxon>
        <taxon>Pleosporomycetidae</taxon>
        <taxon>Pleosporales</taxon>
        <taxon>Dothidotthiaceae</taxon>
        <taxon>Dothidotthia</taxon>
    </lineage>
</organism>
<proteinExistence type="predicted"/>
<feature type="region of interest" description="Disordered" evidence="1">
    <location>
        <begin position="389"/>
        <end position="412"/>
    </location>
</feature>
<accession>A0A6A6A5S4</accession>